<dbReference type="AlphaFoldDB" id="A0A2N7TMZ7"/>
<evidence type="ECO:0000313" key="2">
    <source>
        <dbReference type="Proteomes" id="UP000235346"/>
    </source>
</evidence>
<dbReference type="Gene3D" id="3.20.20.120">
    <property type="entry name" value="Enolase-like C-terminal domain"/>
    <property type="match status" value="1"/>
</dbReference>
<accession>A0A2N7TMZ7</accession>
<keyword evidence="1" id="KW-0413">Isomerase</keyword>
<sequence length="35" mass="3954">ETPLRYHDFGVELPTGPGLGVRLDEDKLAHYSRKS</sequence>
<keyword evidence="2" id="KW-1185">Reference proteome</keyword>
<feature type="non-terminal residue" evidence="1">
    <location>
        <position position="1"/>
    </location>
</feature>
<dbReference type="Proteomes" id="UP000235346">
    <property type="component" value="Unassembled WGS sequence"/>
</dbReference>
<comment type="caution">
    <text evidence="1">The sequence shown here is derived from an EMBL/GenBank/DDBJ whole genome shotgun (WGS) entry which is preliminary data.</text>
</comment>
<reference evidence="1 2" key="1">
    <citation type="submission" date="2018-01" db="EMBL/GenBank/DDBJ databases">
        <title>Halomonas endophytica sp. nov., isolated from storage liquid in the stems of Populus euphratica.</title>
        <authorList>
            <person name="Chen C."/>
        </authorList>
    </citation>
    <scope>NUCLEOTIDE SEQUENCE [LARGE SCALE GENOMIC DNA]</scope>
    <source>
        <strain evidence="1 2">DSM 26881</strain>
    </source>
</reference>
<proteinExistence type="predicted"/>
<protein>
    <submittedName>
        <fullName evidence="1">Muconate cycloisomerase</fullName>
    </submittedName>
</protein>
<dbReference type="GO" id="GO:0016853">
    <property type="term" value="F:isomerase activity"/>
    <property type="evidence" value="ECO:0007669"/>
    <property type="project" value="UniProtKB-KW"/>
</dbReference>
<gene>
    <name evidence="1" type="ORF">C1H66_10295</name>
</gene>
<evidence type="ECO:0000313" key="1">
    <source>
        <dbReference type="EMBL" id="PMR69561.1"/>
    </source>
</evidence>
<organism evidence="1 2">
    <name type="scientific">Halomonas heilongjiangensis</name>
    <dbReference type="NCBI Taxonomy" id="1387883"/>
    <lineage>
        <taxon>Bacteria</taxon>
        <taxon>Pseudomonadati</taxon>
        <taxon>Pseudomonadota</taxon>
        <taxon>Gammaproteobacteria</taxon>
        <taxon>Oceanospirillales</taxon>
        <taxon>Halomonadaceae</taxon>
        <taxon>Halomonas</taxon>
    </lineage>
</organism>
<dbReference type="InterPro" id="IPR036849">
    <property type="entry name" value="Enolase-like_C_sf"/>
</dbReference>
<dbReference type="EMBL" id="PNRE01000045">
    <property type="protein sequence ID" value="PMR69561.1"/>
    <property type="molecule type" value="Genomic_DNA"/>
</dbReference>
<dbReference type="SUPFAM" id="SSF51604">
    <property type="entry name" value="Enolase C-terminal domain-like"/>
    <property type="match status" value="1"/>
</dbReference>
<name>A0A2N7TMZ7_9GAMM</name>